<gene>
    <name evidence="8" type="ORF">PHYSODRAFT_380386</name>
</gene>
<dbReference type="EMBL" id="JH159152">
    <property type="protein sequence ID" value="EGZ24367.1"/>
    <property type="molecule type" value="Genomic_DNA"/>
</dbReference>
<dbReference type="GeneID" id="20650719"/>
<feature type="non-terminal residue" evidence="8">
    <location>
        <position position="55"/>
    </location>
</feature>
<proteinExistence type="predicted"/>
<dbReference type="PANTHER" id="PTHR12802">
    <property type="entry name" value="SWI/SNF COMPLEX-RELATED"/>
    <property type="match status" value="1"/>
</dbReference>
<dbReference type="GO" id="GO:0003677">
    <property type="term" value="F:DNA binding"/>
    <property type="evidence" value="ECO:0007669"/>
    <property type="project" value="UniProtKB-KW"/>
</dbReference>
<dbReference type="CDD" id="cd00167">
    <property type="entry name" value="SANT"/>
    <property type="match status" value="1"/>
</dbReference>
<dbReference type="Pfam" id="PF00249">
    <property type="entry name" value="Myb_DNA-binding"/>
    <property type="match status" value="1"/>
</dbReference>
<dbReference type="InParanoid" id="G4YV68"/>
<dbReference type="SMART" id="SM00717">
    <property type="entry name" value="SANT"/>
    <property type="match status" value="1"/>
</dbReference>
<dbReference type="Proteomes" id="UP000002640">
    <property type="component" value="Unassembled WGS sequence"/>
</dbReference>
<evidence type="ECO:0000256" key="1">
    <source>
        <dbReference type="ARBA" id="ARBA00023015"/>
    </source>
</evidence>
<dbReference type="Gene3D" id="1.10.10.60">
    <property type="entry name" value="Homeodomain-like"/>
    <property type="match status" value="1"/>
</dbReference>
<feature type="domain" description="HTH myb-type" evidence="7">
    <location>
        <begin position="1"/>
        <end position="54"/>
    </location>
</feature>
<dbReference type="SUPFAM" id="SSF46689">
    <property type="entry name" value="Homeodomain-like"/>
    <property type="match status" value="1"/>
</dbReference>
<organism evidence="8 9">
    <name type="scientific">Phytophthora sojae (strain P6497)</name>
    <name type="common">Soybean stem and root rot agent</name>
    <name type="synonym">Phytophthora megasperma f. sp. glycines</name>
    <dbReference type="NCBI Taxonomy" id="1094619"/>
    <lineage>
        <taxon>Eukaryota</taxon>
        <taxon>Sar</taxon>
        <taxon>Stramenopiles</taxon>
        <taxon>Oomycota</taxon>
        <taxon>Peronosporomycetes</taxon>
        <taxon>Peronosporales</taxon>
        <taxon>Peronosporaceae</taxon>
        <taxon>Phytophthora</taxon>
    </lineage>
</organism>
<dbReference type="SMR" id="G4YV68"/>
<evidence type="ECO:0000313" key="8">
    <source>
        <dbReference type="EMBL" id="EGZ24367.1"/>
    </source>
</evidence>
<dbReference type="NCBIfam" id="TIGR01557">
    <property type="entry name" value="myb_SHAQKYF"/>
    <property type="match status" value="1"/>
</dbReference>
<dbReference type="InterPro" id="IPR017930">
    <property type="entry name" value="Myb_dom"/>
</dbReference>
<feature type="non-terminal residue" evidence="8">
    <location>
        <position position="1"/>
    </location>
</feature>
<keyword evidence="1" id="KW-0805">Transcription regulation</keyword>
<dbReference type="InterPro" id="IPR017884">
    <property type="entry name" value="SANT_dom"/>
</dbReference>
<dbReference type="PROSITE" id="PS50090">
    <property type="entry name" value="MYB_LIKE"/>
    <property type="match status" value="1"/>
</dbReference>
<feature type="domain" description="SANT" evidence="6">
    <location>
        <begin position="2"/>
        <end position="54"/>
    </location>
</feature>
<dbReference type="KEGG" id="psoj:PHYSODRAFT_380386"/>
<evidence type="ECO:0000259" key="5">
    <source>
        <dbReference type="PROSITE" id="PS50090"/>
    </source>
</evidence>
<dbReference type="PANTHER" id="PTHR12802:SF155">
    <property type="entry name" value="DEUBIQUITINASE MYSM1"/>
    <property type="match status" value="1"/>
</dbReference>
<keyword evidence="3" id="KW-0804">Transcription</keyword>
<sequence length="55" mass="6452">TQKSGTWSSDEHARYCEALEMYRYGSWRQIAAHVGTRTERQVLSHAQSIRAKEKR</sequence>
<feature type="domain" description="Myb-like" evidence="5">
    <location>
        <begin position="1"/>
        <end position="50"/>
    </location>
</feature>
<name>G4YV68_PHYSP</name>
<keyword evidence="4" id="KW-0539">Nucleus</keyword>
<accession>G4YV68</accession>
<dbReference type="InterPro" id="IPR006447">
    <property type="entry name" value="Myb_dom_plants"/>
</dbReference>
<dbReference type="InterPro" id="IPR001005">
    <property type="entry name" value="SANT/Myb"/>
</dbReference>
<dbReference type="AlphaFoldDB" id="G4YV68"/>
<evidence type="ECO:0000256" key="2">
    <source>
        <dbReference type="ARBA" id="ARBA00023125"/>
    </source>
</evidence>
<evidence type="ECO:0000256" key="3">
    <source>
        <dbReference type="ARBA" id="ARBA00023163"/>
    </source>
</evidence>
<reference evidence="8 9" key="1">
    <citation type="journal article" date="2006" name="Science">
        <title>Phytophthora genome sequences uncover evolutionary origins and mechanisms of pathogenesis.</title>
        <authorList>
            <person name="Tyler B.M."/>
            <person name="Tripathy S."/>
            <person name="Zhang X."/>
            <person name="Dehal P."/>
            <person name="Jiang R.H."/>
            <person name="Aerts A."/>
            <person name="Arredondo F.D."/>
            <person name="Baxter L."/>
            <person name="Bensasson D."/>
            <person name="Beynon J.L."/>
            <person name="Chapman J."/>
            <person name="Damasceno C.M."/>
            <person name="Dorrance A.E."/>
            <person name="Dou D."/>
            <person name="Dickerman A.W."/>
            <person name="Dubchak I.L."/>
            <person name="Garbelotto M."/>
            <person name="Gijzen M."/>
            <person name="Gordon S.G."/>
            <person name="Govers F."/>
            <person name="Grunwald N.J."/>
            <person name="Huang W."/>
            <person name="Ivors K.L."/>
            <person name="Jones R.W."/>
            <person name="Kamoun S."/>
            <person name="Krampis K."/>
            <person name="Lamour K.H."/>
            <person name="Lee M.K."/>
            <person name="McDonald W.H."/>
            <person name="Medina M."/>
            <person name="Meijer H.J."/>
            <person name="Nordberg E.K."/>
            <person name="Maclean D.J."/>
            <person name="Ospina-Giraldo M.D."/>
            <person name="Morris P.F."/>
            <person name="Phuntumart V."/>
            <person name="Putnam N.H."/>
            <person name="Rash S."/>
            <person name="Rose J.K."/>
            <person name="Sakihama Y."/>
            <person name="Salamov A.A."/>
            <person name="Savidor A."/>
            <person name="Scheuring C.F."/>
            <person name="Smith B.M."/>
            <person name="Sobral B.W."/>
            <person name="Terry A."/>
            <person name="Torto-Alalibo T.A."/>
            <person name="Win J."/>
            <person name="Xu Z."/>
            <person name="Zhang H."/>
            <person name="Grigoriev I.V."/>
            <person name="Rokhsar D.S."/>
            <person name="Boore J.L."/>
        </authorList>
    </citation>
    <scope>NUCLEOTIDE SEQUENCE [LARGE SCALE GENOMIC DNA]</scope>
    <source>
        <strain evidence="8 9">P6497</strain>
    </source>
</reference>
<dbReference type="RefSeq" id="XP_009519655.1">
    <property type="nucleotide sequence ID" value="XM_009521360.1"/>
</dbReference>
<dbReference type="PROSITE" id="PS51294">
    <property type="entry name" value="HTH_MYB"/>
    <property type="match status" value="1"/>
</dbReference>
<evidence type="ECO:0000259" key="6">
    <source>
        <dbReference type="PROSITE" id="PS51293"/>
    </source>
</evidence>
<evidence type="ECO:0000256" key="4">
    <source>
        <dbReference type="ARBA" id="ARBA00023242"/>
    </source>
</evidence>
<keyword evidence="2" id="KW-0238">DNA-binding</keyword>
<evidence type="ECO:0000259" key="7">
    <source>
        <dbReference type="PROSITE" id="PS51294"/>
    </source>
</evidence>
<dbReference type="PROSITE" id="PS51293">
    <property type="entry name" value="SANT"/>
    <property type="match status" value="1"/>
</dbReference>
<keyword evidence="9" id="KW-1185">Reference proteome</keyword>
<evidence type="ECO:0000313" key="9">
    <source>
        <dbReference type="Proteomes" id="UP000002640"/>
    </source>
</evidence>
<protein>
    <submittedName>
        <fullName evidence="8">Uncharacterized protein</fullName>
    </submittedName>
</protein>
<dbReference type="InterPro" id="IPR009057">
    <property type="entry name" value="Homeodomain-like_sf"/>
</dbReference>